<accession>A0A1N7S4F5</accession>
<evidence type="ECO:0000313" key="6">
    <source>
        <dbReference type="Proteomes" id="UP000187012"/>
    </source>
</evidence>
<sequence>MSDTGLTRRDGIQHATSLLVRGVNVNEDERTIEGIATSGNVDAYSDIVVPSGAEYSLPVPLLWQHQHDKPIGAVISAQRDETCLRFRAQIAHIQAPGLLADRVNEAWESVKAQLVRAVSIGFISLQSQPITGGGRRHVKWRWCELSLVTIGANSDARIEHARHLTEVELMVERALAEDRARRPRLDYSGTHVVRLADPLPGTKR</sequence>
<gene>
    <name evidence="5" type="ORF">BN2475_340165</name>
</gene>
<evidence type="ECO:0000256" key="1">
    <source>
        <dbReference type="ARBA" id="ARBA00022612"/>
    </source>
</evidence>
<dbReference type="GO" id="GO:0006508">
    <property type="term" value="P:proteolysis"/>
    <property type="evidence" value="ECO:0007669"/>
    <property type="project" value="UniProtKB-KW"/>
</dbReference>
<proteinExistence type="predicted"/>
<dbReference type="Proteomes" id="UP000187012">
    <property type="component" value="Unassembled WGS sequence"/>
</dbReference>
<dbReference type="EMBL" id="CYGX02000034">
    <property type="protein sequence ID" value="SIT42225.1"/>
    <property type="molecule type" value="Genomic_DNA"/>
</dbReference>
<organism evidence="5 6">
    <name type="scientific">Paraburkholderia ribeironis</name>
    <dbReference type="NCBI Taxonomy" id="1247936"/>
    <lineage>
        <taxon>Bacteria</taxon>
        <taxon>Pseudomonadati</taxon>
        <taxon>Pseudomonadota</taxon>
        <taxon>Betaproteobacteria</taxon>
        <taxon>Burkholderiales</taxon>
        <taxon>Burkholderiaceae</taxon>
        <taxon>Paraburkholderia</taxon>
    </lineage>
</organism>
<name>A0A1N7S4F5_9BURK</name>
<keyword evidence="2" id="KW-0645">Protease</keyword>
<evidence type="ECO:0000256" key="2">
    <source>
        <dbReference type="ARBA" id="ARBA00022670"/>
    </source>
</evidence>
<evidence type="ECO:0000256" key="3">
    <source>
        <dbReference type="ARBA" id="ARBA00022801"/>
    </source>
</evidence>
<dbReference type="Pfam" id="PF04586">
    <property type="entry name" value="Peptidase_S78"/>
    <property type="match status" value="1"/>
</dbReference>
<keyword evidence="1" id="KW-1188">Viral release from host cell</keyword>
<dbReference type="GO" id="GO:0008233">
    <property type="term" value="F:peptidase activity"/>
    <property type="evidence" value="ECO:0007669"/>
    <property type="project" value="UniProtKB-KW"/>
</dbReference>
<feature type="domain" description="Prohead serine protease" evidence="4">
    <location>
        <begin position="39"/>
        <end position="166"/>
    </location>
</feature>
<reference evidence="5 6" key="1">
    <citation type="submission" date="2016-12" db="EMBL/GenBank/DDBJ databases">
        <authorList>
            <person name="Song W.-J."/>
            <person name="Kurnit D.M."/>
        </authorList>
    </citation>
    <scope>NUCLEOTIDE SEQUENCE [LARGE SCALE GENOMIC DNA]</scope>
    <source>
        <strain evidence="5 6">STM7296</strain>
    </source>
</reference>
<evidence type="ECO:0000259" key="4">
    <source>
        <dbReference type="Pfam" id="PF04586"/>
    </source>
</evidence>
<keyword evidence="6" id="KW-1185">Reference proteome</keyword>
<dbReference type="InterPro" id="IPR054613">
    <property type="entry name" value="Peptidase_S78_dom"/>
</dbReference>
<dbReference type="AlphaFoldDB" id="A0A1N7S4F5"/>
<dbReference type="SUPFAM" id="SSF50789">
    <property type="entry name" value="Herpes virus serine proteinase, assemblin"/>
    <property type="match status" value="1"/>
</dbReference>
<keyword evidence="3" id="KW-0378">Hydrolase</keyword>
<evidence type="ECO:0000313" key="5">
    <source>
        <dbReference type="EMBL" id="SIT42225.1"/>
    </source>
</evidence>
<dbReference type="STRING" id="1247936.BN2475_340165"/>
<protein>
    <submittedName>
        <fullName evidence="5">Peptidase U35 phage prohead HK97</fullName>
    </submittedName>
</protein>